<feature type="region of interest" description="Disordered" evidence="1">
    <location>
        <begin position="1"/>
        <end position="97"/>
    </location>
</feature>
<evidence type="ECO:0000256" key="1">
    <source>
        <dbReference type="SAM" id="MobiDB-lite"/>
    </source>
</evidence>
<keyword evidence="3" id="KW-1185">Reference proteome</keyword>
<evidence type="ECO:0000313" key="2">
    <source>
        <dbReference type="EMBL" id="GJN93069.1"/>
    </source>
</evidence>
<evidence type="ECO:0000313" key="3">
    <source>
        <dbReference type="Proteomes" id="UP001342314"/>
    </source>
</evidence>
<reference evidence="2 3" key="1">
    <citation type="submission" date="2021-12" db="EMBL/GenBank/DDBJ databases">
        <title>High titer production of polyol ester of fatty acids by Rhodotorula paludigena BS15 towards product separation-free biomass refinery.</title>
        <authorList>
            <person name="Mano J."/>
            <person name="Ono H."/>
            <person name="Tanaka T."/>
            <person name="Naito K."/>
            <person name="Sushida H."/>
            <person name="Ike M."/>
            <person name="Tokuyasu K."/>
            <person name="Kitaoka M."/>
        </authorList>
    </citation>
    <scope>NUCLEOTIDE SEQUENCE [LARGE SCALE GENOMIC DNA]</scope>
    <source>
        <strain evidence="2 3">BS15</strain>
    </source>
</reference>
<protein>
    <submittedName>
        <fullName evidence="2">Uncharacterized protein</fullName>
    </submittedName>
</protein>
<dbReference type="EMBL" id="BQKY01000013">
    <property type="protein sequence ID" value="GJN93069.1"/>
    <property type="molecule type" value="Genomic_DNA"/>
</dbReference>
<dbReference type="AlphaFoldDB" id="A0AAV5GRA7"/>
<gene>
    <name evidence="2" type="ORF">Rhopal_006114-T1</name>
</gene>
<accession>A0AAV5GRA7</accession>
<feature type="compositionally biased region" description="Polar residues" evidence="1">
    <location>
        <begin position="1"/>
        <end position="10"/>
    </location>
</feature>
<name>A0AAV5GRA7_9BASI</name>
<comment type="caution">
    <text evidence="2">The sequence shown here is derived from an EMBL/GenBank/DDBJ whole genome shotgun (WGS) entry which is preliminary data.</text>
</comment>
<sequence length="97" mass="10409">MAGDNEQQFKIQPHFPGSDAESTPGLGSAPNLAHLHQQDPTGGRGANPHIVDEKTASSLGPPKSRDELQRIQAQLNDEERPQMSRPNSSMEGNAGEL</sequence>
<dbReference type="Proteomes" id="UP001342314">
    <property type="component" value="Unassembled WGS sequence"/>
</dbReference>
<proteinExistence type="predicted"/>
<organism evidence="2 3">
    <name type="scientific">Rhodotorula paludigena</name>
    <dbReference type="NCBI Taxonomy" id="86838"/>
    <lineage>
        <taxon>Eukaryota</taxon>
        <taxon>Fungi</taxon>
        <taxon>Dikarya</taxon>
        <taxon>Basidiomycota</taxon>
        <taxon>Pucciniomycotina</taxon>
        <taxon>Microbotryomycetes</taxon>
        <taxon>Sporidiobolales</taxon>
        <taxon>Sporidiobolaceae</taxon>
        <taxon>Rhodotorula</taxon>
    </lineage>
</organism>